<accession>A0A918P3L7</accession>
<dbReference type="InterPro" id="IPR003593">
    <property type="entry name" value="AAA+_ATPase"/>
</dbReference>
<keyword evidence="1" id="KW-0813">Transport</keyword>
<evidence type="ECO:0000259" key="5">
    <source>
        <dbReference type="SMART" id="SM00382"/>
    </source>
</evidence>
<dbReference type="GO" id="GO:0016887">
    <property type="term" value="F:ATP hydrolysis activity"/>
    <property type="evidence" value="ECO:0007669"/>
    <property type="project" value="InterPro"/>
</dbReference>
<proteinExistence type="predicted"/>
<evidence type="ECO:0000256" key="4">
    <source>
        <dbReference type="ARBA" id="ARBA00022840"/>
    </source>
</evidence>
<dbReference type="PANTHER" id="PTHR42939">
    <property type="entry name" value="ABC TRANSPORTER ATP-BINDING PROTEIN ALBC-RELATED"/>
    <property type="match status" value="1"/>
</dbReference>
<dbReference type="InterPro" id="IPR051782">
    <property type="entry name" value="ABC_Transporter_VariousFunc"/>
</dbReference>
<keyword evidence="3" id="KW-0547">Nucleotide-binding</keyword>
<dbReference type="Proteomes" id="UP000645257">
    <property type="component" value="Unassembled WGS sequence"/>
</dbReference>
<protein>
    <submittedName>
        <fullName evidence="6">Cytochrome c biogenesis ATP-binding export protein CcmA</fullName>
    </submittedName>
</protein>
<comment type="caution">
    <text evidence="6">The sequence shown here is derived from an EMBL/GenBank/DDBJ whole genome shotgun (WGS) entry which is preliminary data.</text>
</comment>
<keyword evidence="2" id="KW-1003">Cell membrane</keyword>
<dbReference type="EMBL" id="BMYX01000011">
    <property type="protein sequence ID" value="GGY17462.1"/>
    <property type="molecule type" value="Genomic_DNA"/>
</dbReference>
<dbReference type="GO" id="GO:0005524">
    <property type="term" value="F:ATP binding"/>
    <property type="evidence" value="ECO:0007669"/>
    <property type="project" value="UniProtKB-KW"/>
</dbReference>
<evidence type="ECO:0000256" key="3">
    <source>
        <dbReference type="ARBA" id="ARBA00022741"/>
    </source>
</evidence>
<keyword evidence="4 6" id="KW-0067">ATP-binding</keyword>
<dbReference type="PANTHER" id="PTHR42939:SF1">
    <property type="entry name" value="ABC TRANSPORTER ATP-BINDING PROTEIN ALBC-RELATED"/>
    <property type="match status" value="1"/>
</dbReference>
<sequence length="218" mass="23752">MSRLELVGLSIAYPEKRILDCAHLTFEAGLVWLTGENGSGKSSALRTLAGALPGYRGTLRLNGVEEASHPAAYRRQLFFCDSDEVPLPWLVPSQWARLAAEVLPAFDEAAWRAGLDAFRLTGTERQPLDELSLGTGRKHFLALSFASGARLLLFDEPYNALDDLACEVLEAGMARALERGALVIVASHRRPRHLVPARVLRIGGGVLHPVTGQFSGWV</sequence>
<keyword evidence="2" id="KW-0472">Membrane</keyword>
<evidence type="ECO:0000256" key="1">
    <source>
        <dbReference type="ARBA" id="ARBA00022448"/>
    </source>
</evidence>
<name>A0A918P3L7_9NEIS</name>
<dbReference type="AlphaFoldDB" id="A0A918P3L7"/>
<dbReference type="SUPFAM" id="SSF52540">
    <property type="entry name" value="P-loop containing nucleoside triphosphate hydrolases"/>
    <property type="match status" value="1"/>
</dbReference>
<feature type="domain" description="AAA+ ATPase" evidence="5">
    <location>
        <begin position="27"/>
        <end position="213"/>
    </location>
</feature>
<dbReference type="Pfam" id="PF00005">
    <property type="entry name" value="ABC_tran"/>
    <property type="match status" value="1"/>
</dbReference>
<evidence type="ECO:0000313" key="6">
    <source>
        <dbReference type="EMBL" id="GGY17462.1"/>
    </source>
</evidence>
<reference evidence="6" key="1">
    <citation type="journal article" date="2014" name="Int. J. Syst. Evol. Microbiol.">
        <title>Complete genome sequence of Corynebacterium casei LMG S-19264T (=DSM 44701T), isolated from a smear-ripened cheese.</title>
        <authorList>
            <consortium name="US DOE Joint Genome Institute (JGI-PGF)"/>
            <person name="Walter F."/>
            <person name="Albersmeier A."/>
            <person name="Kalinowski J."/>
            <person name="Ruckert C."/>
        </authorList>
    </citation>
    <scope>NUCLEOTIDE SEQUENCE</scope>
    <source>
        <strain evidence="6">KCTC 32182</strain>
    </source>
</reference>
<dbReference type="RefSeq" id="WP_189534092.1">
    <property type="nucleotide sequence ID" value="NZ_BMYX01000011.1"/>
</dbReference>
<dbReference type="SMART" id="SM00382">
    <property type="entry name" value="AAA"/>
    <property type="match status" value="1"/>
</dbReference>
<dbReference type="InterPro" id="IPR003439">
    <property type="entry name" value="ABC_transporter-like_ATP-bd"/>
</dbReference>
<gene>
    <name evidence="6" type="primary">ccmA</name>
    <name evidence="6" type="ORF">GCM10011289_21140</name>
</gene>
<dbReference type="Gene3D" id="3.40.50.300">
    <property type="entry name" value="P-loop containing nucleotide triphosphate hydrolases"/>
    <property type="match status" value="1"/>
</dbReference>
<evidence type="ECO:0000256" key="2">
    <source>
        <dbReference type="ARBA" id="ARBA00022475"/>
    </source>
</evidence>
<evidence type="ECO:0000313" key="7">
    <source>
        <dbReference type="Proteomes" id="UP000645257"/>
    </source>
</evidence>
<keyword evidence="7" id="KW-1185">Reference proteome</keyword>
<dbReference type="InterPro" id="IPR027417">
    <property type="entry name" value="P-loop_NTPase"/>
</dbReference>
<organism evidence="6 7">
    <name type="scientific">Paludibacterium paludis</name>
    <dbReference type="NCBI Taxonomy" id="1225769"/>
    <lineage>
        <taxon>Bacteria</taxon>
        <taxon>Pseudomonadati</taxon>
        <taxon>Pseudomonadota</taxon>
        <taxon>Betaproteobacteria</taxon>
        <taxon>Neisseriales</taxon>
        <taxon>Chromobacteriaceae</taxon>
        <taxon>Paludibacterium</taxon>
    </lineage>
</organism>
<reference evidence="6" key="2">
    <citation type="submission" date="2020-09" db="EMBL/GenBank/DDBJ databases">
        <authorList>
            <person name="Sun Q."/>
            <person name="Kim S."/>
        </authorList>
    </citation>
    <scope>NUCLEOTIDE SEQUENCE</scope>
    <source>
        <strain evidence="6">KCTC 32182</strain>
    </source>
</reference>